<dbReference type="Proteomes" id="UP000467700">
    <property type="component" value="Unassembled WGS sequence"/>
</dbReference>
<comment type="caution">
    <text evidence="2">The sequence shown here is derived from an EMBL/GenBank/DDBJ whole genome shotgun (WGS) entry which is preliminary data.</text>
</comment>
<gene>
    <name evidence="2" type="ORF">AAE3_LOCUS8619</name>
</gene>
<keyword evidence="1" id="KW-0732">Signal</keyword>
<proteinExistence type="predicted"/>
<keyword evidence="3" id="KW-1185">Reference proteome</keyword>
<reference evidence="2 3" key="1">
    <citation type="submission" date="2020-01" db="EMBL/GenBank/DDBJ databases">
        <authorList>
            <person name="Gupta K D."/>
        </authorList>
    </citation>
    <scope>NUCLEOTIDE SEQUENCE [LARGE SCALE GENOMIC DNA]</scope>
</reference>
<feature type="signal peptide" evidence="1">
    <location>
        <begin position="1"/>
        <end position="23"/>
    </location>
</feature>
<name>A0A8S0WV25_CYCAE</name>
<evidence type="ECO:0000313" key="3">
    <source>
        <dbReference type="Proteomes" id="UP000467700"/>
    </source>
</evidence>
<feature type="chain" id="PRO_5035892151" evidence="1">
    <location>
        <begin position="24"/>
        <end position="202"/>
    </location>
</feature>
<accession>A0A8S0WV25</accession>
<evidence type="ECO:0000256" key="1">
    <source>
        <dbReference type="SAM" id="SignalP"/>
    </source>
</evidence>
<evidence type="ECO:0000313" key="2">
    <source>
        <dbReference type="EMBL" id="CAA7266346.1"/>
    </source>
</evidence>
<sequence length="202" mass="22217">MRFSQVQVALLATALVGAPAVLANEADEVTSVNAREATVEVEARQEAPVAEFEARDEAIELEARHGRGARFGHALGRIVGTYASHRMQQGRRDLDDVIDLEARHGSGRGIGRAIGHGLRHVAKGFAHSFSQQRRDLTDVEDLEARRGGGGGGGGGHWHHRRDLTNMEDRRELTEEPEVLQRRIDDFEALLARYAESEAAQLD</sequence>
<organism evidence="2 3">
    <name type="scientific">Cyclocybe aegerita</name>
    <name type="common">Black poplar mushroom</name>
    <name type="synonym">Agrocybe aegerita</name>
    <dbReference type="NCBI Taxonomy" id="1973307"/>
    <lineage>
        <taxon>Eukaryota</taxon>
        <taxon>Fungi</taxon>
        <taxon>Dikarya</taxon>
        <taxon>Basidiomycota</taxon>
        <taxon>Agaricomycotina</taxon>
        <taxon>Agaricomycetes</taxon>
        <taxon>Agaricomycetidae</taxon>
        <taxon>Agaricales</taxon>
        <taxon>Agaricineae</taxon>
        <taxon>Bolbitiaceae</taxon>
        <taxon>Cyclocybe</taxon>
    </lineage>
</organism>
<dbReference type="EMBL" id="CACVBS010000054">
    <property type="protein sequence ID" value="CAA7266346.1"/>
    <property type="molecule type" value="Genomic_DNA"/>
</dbReference>
<dbReference type="AlphaFoldDB" id="A0A8S0WV25"/>
<protein>
    <submittedName>
        <fullName evidence="2">Uncharacterized protein</fullName>
    </submittedName>
</protein>